<evidence type="ECO:0000313" key="9">
    <source>
        <dbReference type="EMBL" id="AAZ97711.1"/>
    </source>
</evidence>
<sequence length="722" mass="80946">MNEIVRPRCYEATDRESARQALARVLPVAENDLPWRALDYAYERLGGSEAFAHSVGSALIAAELKVGADAVAAALLHACLGDEAEMDERFNSAAQLARGVAAMARIESLAATTTDKRIDPHAQLEALRQMVLAMVEDIRVVLLKLAERTHALRCAASPAPEGDDPDERAALREALGQQARELFAPLANRLGVWQIKWEMEDWAFRYLEPETYRTIAAQLDEKRADREAYILGIIERLKAELALHGIEAEVTGRPKHIASIVNKMRRKHLSFEQLYDIRAVRVLVRQEIDCYTVLGLVHNLWQPIPGEFDDYISQPKSNDYRSLHTAVIGPEDRALEVQIRTFDMHRHAELGVAAHWRYKESGKQDAQYEEKIAWLRRILEWKDDVADSSEFREQFKTELFHDQVYVLTPQGRVVALDRGATPVDFAYAVHTDLGHRCRGAKVNGAMVPLNTVLDNSQRVEIVTAKEGTPSRDWLNPALGYLATHRARSKVRAWFRQRDVGEQVNLGRSLLDKELKRLGVGDVNHEKLAQRLKFSSVDEFFAALGRGDVGQRDLVGALQEPGKAPPALAPTAKPRSRPGSGSPVVIPGLGDVPLTMARCCKPRPPEAIVAYTTVGRGVTVHRADCASLRRANQARQMPAEWALDLGTGFEVDIRLKAFDRQGLLRDVSDVIAKDKLDVLRVNTETRGEYAQMQLTVRIKELQQLSRLLARLQHVQNVVEVRRS</sequence>
<dbReference type="FunFam" id="3.10.20.30:FF:000002">
    <property type="entry name" value="GTP pyrophosphokinase (RelA/SpoT)"/>
    <property type="match status" value="1"/>
</dbReference>
<dbReference type="STRING" id="292415.Tbd_1758"/>
<dbReference type="PANTHER" id="PTHR21262:SF31">
    <property type="entry name" value="GTP PYROPHOSPHOKINASE"/>
    <property type="match status" value="1"/>
</dbReference>
<name>Q3SI22_THIDA</name>
<dbReference type="SUPFAM" id="SSF55021">
    <property type="entry name" value="ACT-like"/>
    <property type="match status" value="1"/>
</dbReference>
<dbReference type="InterPro" id="IPR004095">
    <property type="entry name" value="TGS"/>
</dbReference>
<dbReference type="InterPro" id="IPR043519">
    <property type="entry name" value="NT_sf"/>
</dbReference>
<evidence type="ECO:0000256" key="5">
    <source>
        <dbReference type="RuleBase" id="RU003847"/>
    </source>
</evidence>
<keyword evidence="9" id="KW-0418">Kinase</keyword>
<dbReference type="eggNOG" id="COG0317">
    <property type="taxonomic scope" value="Bacteria"/>
</dbReference>
<dbReference type="AlphaFoldDB" id="Q3SI22"/>
<reference evidence="9 10" key="1">
    <citation type="journal article" date="2006" name="J. Bacteriol.">
        <title>The genome sequence of the obligately chemolithoautotrophic, facultatively anaerobic bacterium Thiobacillus denitrificans.</title>
        <authorList>
            <person name="Beller H.R."/>
            <person name="Chain P.S."/>
            <person name="Letain T.E."/>
            <person name="Chakicherla A."/>
            <person name="Larimer F.W."/>
            <person name="Richardson P.M."/>
            <person name="Coleman M.A."/>
            <person name="Wood A.P."/>
            <person name="Kelly D.P."/>
        </authorList>
    </citation>
    <scope>NUCLEOTIDE SEQUENCE [LARGE SCALE GENOMIC DNA]</scope>
    <source>
        <strain evidence="9 10">ATCC 25259</strain>
    </source>
</reference>
<accession>Q3SI22</accession>
<dbReference type="GO" id="GO:0016301">
    <property type="term" value="F:kinase activity"/>
    <property type="evidence" value="ECO:0007669"/>
    <property type="project" value="UniProtKB-KW"/>
</dbReference>
<dbReference type="InterPro" id="IPR004811">
    <property type="entry name" value="RelA/Spo_fam"/>
</dbReference>
<dbReference type="Pfam" id="PF02824">
    <property type="entry name" value="TGS"/>
    <property type="match status" value="1"/>
</dbReference>
<dbReference type="InterPro" id="IPR012675">
    <property type="entry name" value="Beta-grasp_dom_sf"/>
</dbReference>
<evidence type="ECO:0000256" key="1">
    <source>
        <dbReference type="ARBA" id="ARBA00019852"/>
    </source>
</evidence>
<evidence type="ECO:0000256" key="3">
    <source>
        <dbReference type="ARBA" id="ARBA00032407"/>
    </source>
</evidence>
<proteinExistence type="inferred from homology"/>
<dbReference type="SMART" id="SM00954">
    <property type="entry name" value="RelA_SpoT"/>
    <property type="match status" value="1"/>
</dbReference>
<dbReference type="Pfam" id="PF04607">
    <property type="entry name" value="RelA_SpoT"/>
    <property type="match status" value="1"/>
</dbReference>
<dbReference type="Gene3D" id="3.30.70.260">
    <property type="match status" value="1"/>
</dbReference>
<evidence type="ECO:0000256" key="2">
    <source>
        <dbReference type="ARBA" id="ARBA00029754"/>
    </source>
</evidence>
<feature type="region of interest" description="Disordered" evidence="6">
    <location>
        <begin position="558"/>
        <end position="585"/>
    </location>
</feature>
<dbReference type="Pfam" id="PF13291">
    <property type="entry name" value="ACT_4"/>
    <property type="match status" value="1"/>
</dbReference>
<feature type="domain" description="TGS" evidence="8">
    <location>
        <begin position="402"/>
        <end position="463"/>
    </location>
</feature>
<dbReference type="CDD" id="cd01668">
    <property type="entry name" value="TGS_RSH"/>
    <property type="match status" value="1"/>
</dbReference>
<dbReference type="InterPro" id="IPR012676">
    <property type="entry name" value="TGS-like"/>
</dbReference>
<comment type="function">
    <text evidence="5">In eubacteria ppGpp (guanosine 3'-diphosphate 5'-diphosphate) is a mediator of the stringent response that coordinates a variety of cellular activities in response to changes in nutritional abundance.</text>
</comment>
<dbReference type="PANTHER" id="PTHR21262">
    <property type="entry name" value="GUANOSINE-3',5'-BIS DIPHOSPHATE 3'-PYROPHOSPHOHYDROLASE"/>
    <property type="match status" value="1"/>
</dbReference>
<dbReference type="PROSITE" id="PS51880">
    <property type="entry name" value="TGS"/>
    <property type="match status" value="1"/>
</dbReference>
<dbReference type="Pfam" id="PF19296">
    <property type="entry name" value="RelA_AH_RIS"/>
    <property type="match status" value="1"/>
</dbReference>
<dbReference type="Gene3D" id="1.10.3210.10">
    <property type="entry name" value="Hypothetical protein af1432"/>
    <property type="match status" value="1"/>
</dbReference>
<dbReference type="CDD" id="cd04876">
    <property type="entry name" value="ACT_RelA-SpoT"/>
    <property type="match status" value="1"/>
</dbReference>
<dbReference type="FunFam" id="3.30.460.10:FF:000001">
    <property type="entry name" value="GTP pyrophosphokinase RelA"/>
    <property type="match status" value="1"/>
</dbReference>
<dbReference type="InterPro" id="IPR007685">
    <property type="entry name" value="RelA_SpoT"/>
</dbReference>
<dbReference type="GO" id="GO:0008893">
    <property type="term" value="F:guanosine-3',5'-bis(diphosphate) 3'-diphosphatase activity"/>
    <property type="evidence" value="ECO:0007669"/>
    <property type="project" value="TreeGrafter"/>
</dbReference>
<dbReference type="NCBIfam" id="TIGR00691">
    <property type="entry name" value="spoT_relA"/>
    <property type="match status" value="1"/>
</dbReference>
<comment type="similarity">
    <text evidence="5">Belongs to the relA/spoT family.</text>
</comment>
<dbReference type="GO" id="GO:0015949">
    <property type="term" value="P:nucleobase-containing small molecule interconversion"/>
    <property type="evidence" value="ECO:0007669"/>
    <property type="project" value="UniProtKB-ARBA"/>
</dbReference>
<evidence type="ECO:0000259" key="7">
    <source>
        <dbReference type="PROSITE" id="PS51671"/>
    </source>
</evidence>
<dbReference type="InterPro" id="IPR033655">
    <property type="entry name" value="TGS_RelA/SpoT"/>
</dbReference>
<evidence type="ECO:0000256" key="6">
    <source>
        <dbReference type="SAM" id="MobiDB-lite"/>
    </source>
</evidence>
<dbReference type="EMBL" id="CP000116">
    <property type="protein sequence ID" value="AAZ97711.1"/>
    <property type="molecule type" value="Genomic_DNA"/>
</dbReference>
<dbReference type="InterPro" id="IPR045600">
    <property type="entry name" value="RelA/SpoT_AH_RIS"/>
</dbReference>
<dbReference type="InterPro" id="IPR002912">
    <property type="entry name" value="ACT_dom"/>
</dbReference>
<dbReference type="InterPro" id="IPR045865">
    <property type="entry name" value="ACT-like_dom_sf"/>
</dbReference>
<dbReference type="CDD" id="cd05399">
    <property type="entry name" value="NT_Rel-Spo_like"/>
    <property type="match status" value="1"/>
</dbReference>
<dbReference type="PROSITE" id="PS51671">
    <property type="entry name" value="ACT"/>
    <property type="match status" value="1"/>
</dbReference>
<dbReference type="GO" id="GO:0042594">
    <property type="term" value="P:response to starvation"/>
    <property type="evidence" value="ECO:0007669"/>
    <property type="project" value="TreeGrafter"/>
</dbReference>
<keyword evidence="9" id="KW-0808">Transferase</keyword>
<dbReference type="GO" id="GO:0008728">
    <property type="term" value="F:GTP diphosphokinase activity"/>
    <property type="evidence" value="ECO:0007669"/>
    <property type="project" value="TreeGrafter"/>
</dbReference>
<dbReference type="GO" id="GO:0005886">
    <property type="term" value="C:plasma membrane"/>
    <property type="evidence" value="ECO:0007669"/>
    <property type="project" value="TreeGrafter"/>
</dbReference>
<evidence type="ECO:0000313" key="10">
    <source>
        <dbReference type="Proteomes" id="UP000008291"/>
    </source>
</evidence>
<dbReference type="SUPFAM" id="SSF81301">
    <property type="entry name" value="Nucleotidyltransferase"/>
    <property type="match status" value="1"/>
</dbReference>
<dbReference type="SUPFAM" id="SSF81271">
    <property type="entry name" value="TGS-like"/>
    <property type="match status" value="1"/>
</dbReference>
<organism evidence="9 10">
    <name type="scientific">Thiobacillus denitrificans (strain ATCC 25259 / T1)</name>
    <dbReference type="NCBI Taxonomy" id="292415"/>
    <lineage>
        <taxon>Bacteria</taxon>
        <taxon>Pseudomonadati</taxon>
        <taxon>Pseudomonadota</taxon>
        <taxon>Betaproteobacteria</taxon>
        <taxon>Nitrosomonadales</taxon>
        <taxon>Thiobacillaceae</taxon>
        <taxon>Thiobacillus</taxon>
    </lineage>
</organism>
<dbReference type="Pfam" id="PF13328">
    <property type="entry name" value="HD_4"/>
    <property type="match status" value="1"/>
</dbReference>
<protein>
    <recommendedName>
        <fullName evidence="1">GTP pyrophosphokinase</fullName>
    </recommendedName>
    <alternativeName>
        <fullName evidence="3">(p)ppGpp synthase</fullName>
    </alternativeName>
    <alternativeName>
        <fullName evidence="2">ATP:GTP 3'-pyrophosphotransferase</fullName>
    </alternativeName>
    <alternativeName>
        <fullName evidence="4">ppGpp synthase I</fullName>
    </alternativeName>
</protein>
<dbReference type="Gene3D" id="3.10.20.30">
    <property type="match status" value="1"/>
</dbReference>
<dbReference type="KEGG" id="tbd:Tbd_1758"/>
<dbReference type="Gene3D" id="3.30.460.10">
    <property type="entry name" value="Beta Polymerase, domain 2"/>
    <property type="match status" value="1"/>
</dbReference>
<evidence type="ECO:0000256" key="4">
    <source>
        <dbReference type="ARBA" id="ARBA00033308"/>
    </source>
</evidence>
<dbReference type="SUPFAM" id="SSF109604">
    <property type="entry name" value="HD-domain/PDEase-like"/>
    <property type="match status" value="1"/>
</dbReference>
<dbReference type="Proteomes" id="UP000008291">
    <property type="component" value="Chromosome"/>
</dbReference>
<feature type="domain" description="ACT" evidence="7">
    <location>
        <begin position="651"/>
        <end position="722"/>
    </location>
</feature>
<dbReference type="GO" id="GO:0015969">
    <property type="term" value="P:guanosine tetraphosphate metabolic process"/>
    <property type="evidence" value="ECO:0007669"/>
    <property type="project" value="InterPro"/>
</dbReference>
<keyword evidence="10" id="KW-1185">Reference proteome</keyword>
<dbReference type="RefSeq" id="WP_011312270.1">
    <property type="nucleotide sequence ID" value="NC_007404.1"/>
</dbReference>
<dbReference type="OrthoDB" id="9805041at2"/>
<gene>
    <name evidence="9" type="ordered locus">Tbd_1758</name>
</gene>
<dbReference type="HOGENOM" id="CLU_012300_3_0_4"/>
<evidence type="ECO:0000259" key="8">
    <source>
        <dbReference type="PROSITE" id="PS51880"/>
    </source>
</evidence>